<feature type="active site" description="Proton acceptor" evidence="4">
    <location>
        <position position="78"/>
    </location>
</feature>
<dbReference type="EMBL" id="SMAR01000012">
    <property type="protein sequence ID" value="TCT39563.1"/>
    <property type="molecule type" value="Genomic_DNA"/>
</dbReference>
<feature type="site" description="Important for substrate specificity" evidence="4">
    <location>
        <position position="163"/>
    </location>
</feature>
<dbReference type="Pfam" id="PF02545">
    <property type="entry name" value="Maf"/>
    <property type="match status" value="1"/>
</dbReference>
<dbReference type="AlphaFoldDB" id="A0A4R3NT98"/>
<sequence length="208" mass="22385">MAKTKLILASASPRRVDLLKQIAITPDLIEPADIDETPAVRETPRLLAGRLARQKAEAVLTQPHIKTDWQDALVLAADTVVAAGRRILPKAETEAEATTCLDLLSGRNHRVFTGLCVGSVADGSLSLRVIETRVTFKHLSKTEKQAYLASGEWHGKAGAYAVQGLAAAFVSRVLGSYSAVVGLPLHETAALLAGRDFPVFAEWEKHSE</sequence>
<accession>A0A4R3NT98</accession>
<comment type="subcellular location">
    <subcellularLocation>
        <location evidence="4">Cytoplasm</location>
    </subcellularLocation>
</comment>
<evidence type="ECO:0000256" key="2">
    <source>
        <dbReference type="ARBA" id="ARBA00022801"/>
    </source>
</evidence>
<reference evidence="5 6" key="1">
    <citation type="submission" date="2019-03" db="EMBL/GenBank/DDBJ databases">
        <title>Freshwater and sediment microbial communities from various areas in North America, analyzing microbe dynamics in response to fracking.</title>
        <authorList>
            <person name="Lamendella R."/>
        </authorList>
    </citation>
    <scope>NUCLEOTIDE SEQUENCE [LARGE SCALE GENOMIC DNA]</scope>
    <source>
        <strain evidence="5 6">175.2</strain>
    </source>
</reference>
<keyword evidence="3 4" id="KW-0546">Nucleotide metabolism</keyword>
<dbReference type="Gene3D" id="3.90.950.10">
    <property type="match status" value="1"/>
</dbReference>
<feature type="site" description="Important for substrate specificity" evidence="4">
    <location>
        <position position="79"/>
    </location>
</feature>
<evidence type="ECO:0000313" key="6">
    <source>
        <dbReference type="Proteomes" id="UP000295097"/>
    </source>
</evidence>
<proteinExistence type="inferred from homology"/>
<feature type="site" description="Important for substrate specificity" evidence="4">
    <location>
        <position position="14"/>
    </location>
</feature>
<comment type="catalytic activity">
    <reaction evidence="4">
        <text>dTTP + H2O = dTMP + diphosphate + H(+)</text>
        <dbReference type="Rhea" id="RHEA:28534"/>
        <dbReference type="ChEBI" id="CHEBI:15377"/>
        <dbReference type="ChEBI" id="CHEBI:15378"/>
        <dbReference type="ChEBI" id="CHEBI:33019"/>
        <dbReference type="ChEBI" id="CHEBI:37568"/>
        <dbReference type="ChEBI" id="CHEBI:63528"/>
        <dbReference type="EC" id="3.6.1.9"/>
    </reaction>
</comment>
<organism evidence="5 6">
    <name type="scientific">Martelella mediterranea</name>
    <dbReference type="NCBI Taxonomy" id="293089"/>
    <lineage>
        <taxon>Bacteria</taxon>
        <taxon>Pseudomonadati</taxon>
        <taxon>Pseudomonadota</taxon>
        <taxon>Alphaproteobacteria</taxon>
        <taxon>Hyphomicrobiales</taxon>
        <taxon>Aurantimonadaceae</taxon>
        <taxon>Martelella</taxon>
    </lineage>
</organism>
<dbReference type="GO" id="GO:0005737">
    <property type="term" value="C:cytoplasm"/>
    <property type="evidence" value="ECO:0007669"/>
    <property type="project" value="UniProtKB-SubCell"/>
</dbReference>
<dbReference type="PIRSF" id="PIRSF006305">
    <property type="entry name" value="Maf"/>
    <property type="match status" value="1"/>
</dbReference>
<dbReference type="GO" id="GO:0036221">
    <property type="term" value="F:UTP diphosphatase activity"/>
    <property type="evidence" value="ECO:0007669"/>
    <property type="project" value="RHEA"/>
</dbReference>
<comment type="similarity">
    <text evidence="4">Belongs to the Maf family. YhdE subfamily.</text>
</comment>
<dbReference type="InterPro" id="IPR003697">
    <property type="entry name" value="Maf-like"/>
</dbReference>
<dbReference type="PANTHER" id="PTHR43213">
    <property type="entry name" value="BIFUNCTIONAL DTTP/UTP PYROPHOSPHATASE/METHYLTRANSFERASE PROTEIN-RELATED"/>
    <property type="match status" value="1"/>
</dbReference>
<gene>
    <name evidence="5" type="ORF">EDC90_101260</name>
</gene>
<comment type="function">
    <text evidence="4">Nucleoside triphosphate pyrophosphatase that hydrolyzes dTTP and UTP. May have a dual role in cell division arrest and in preventing the incorporation of modified nucleotides into cellular nucleic acids.</text>
</comment>
<dbReference type="EC" id="3.6.1.9" evidence="4"/>
<evidence type="ECO:0000313" key="5">
    <source>
        <dbReference type="EMBL" id="TCT39563.1"/>
    </source>
</evidence>
<keyword evidence="2 4" id="KW-0378">Hydrolase</keyword>
<dbReference type="SUPFAM" id="SSF52972">
    <property type="entry name" value="ITPase-like"/>
    <property type="match status" value="1"/>
</dbReference>
<dbReference type="GO" id="GO:0009117">
    <property type="term" value="P:nucleotide metabolic process"/>
    <property type="evidence" value="ECO:0007669"/>
    <property type="project" value="UniProtKB-KW"/>
</dbReference>
<dbReference type="Proteomes" id="UP000295097">
    <property type="component" value="Unassembled WGS sequence"/>
</dbReference>
<protein>
    <recommendedName>
        <fullName evidence="4">dTTP/UTP pyrophosphatase</fullName>
        <shortName evidence="4">dTTPase/UTPase</shortName>
        <ecNumber evidence="4">3.6.1.9</ecNumber>
    </recommendedName>
    <alternativeName>
        <fullName evidence="4">Nucleoside triphosphate pyrophosphatase</fullName>
    </alternativeName>
    <alternativeName>
        <fullName evidence="4">Nucleotide pyrophosphatase</fullName>
        <shortName evidence="4">Nucleotide PPase</shortName>
    </alternativeName>
</protein>
<dbReference type="InterPro" id="IPR029001">
    <property type="entry name" value="ITPase-like_fam"/>
</dbReference>
<comment type="cofactor">
    <cofactor evidence="1 4">
        <name>a divalent metal cation</name>
        <dbReference type="ChEBI" id="CHEBI:60240"/>
    </cofactor>
</comment>
<name>A0A4R3NT98_9HYPH</name>
<evidence type="ECO:0000256" key="4">
    <source>
        <dbReference type="HAMAP-Rule" id="MF_00528"/>
    </source>
</evidence>
<evidence type="ECO:0000256" key="3">
    <source>
        <dbReference type="ARBA" id="ARBA00023080"/>
    </source>
</evidence>
<evidence type="ECO:0000256" key="1">
    <source>
        <dbReference type="ARBA" id="ARBA00001968"/>
    </source>
</evidence>
<dbReference type="PANTHER" id="PTHR43213:SF5">
    <property type="entry name" value="BIFUNCTIONAL DTTP_UTP PYROPHOSPHATASE_METHYLTRANSFERASE PROTEIN-RELATED"/>
    <property type="match status" value="1"/>
</dbReference>
<dbReference type="NCBIfam" id="TIGR00172">
    <property type="entry name" value="maf"/>
    <property type="match status" value="1"/>
</dbReference>
<comment type="caution">
    <text evidence="5">The sequence shown here is derived from an EMBL/GenBank/DDBJ whole genome shotgun (WGS) entry which is preliminary data.</text>
</comment>
<comment type="catalytic activity">
    <reaction evidence="4">
        <text>UTP + H2O = UMP + diphosphate + H(+)</text>
        <dbReference type="Rhea" id="RHEA:29395"/>
        <dbReference type="ChEBI" id="CHEBI:15377"/>
        <dbReference type="ChEBI" id="CHEBI:15378"/>
        <dbReference type="ChEBI" id="CHEBI:33019"/>
        <dbReference type="ChEBI" id="CHEBI:46398"/>
        <dbReference type="ChEBI" id="CHEBI:57865"/>
        <dbReference type="EC" id="3.6.1.9"/>
    </reaction>
</comment>
<dbReference type="CDD" id="cd00555">
    <property type="entry name" value="Maf"/>
    <property type="match status" value="1"/>
</dbReference>
<keyword evidence="6" id="KW-1185">Reference proteome</keyword>
<dbReference type="GO" id="GO:0036218">
    <property type="term" value="F:dTTP diphosphatase activity"/>
    <property type="evidence" value="ECO:0007669"/>
    <property type="project" value="RHEA"/>
</dbReference>
<keyword evidence="4" id="KW-0963">Cytoplasm</keyword>
<comment type="caution">
    <text evidence="4">Lacks conserved residue(s) required for the propagation of feature annotation.</text>
</comment>
<dbReference type="HAMAP" id="MF_00528">
    <property type="entry name" value="Maf"/>
    <property type="match status" value="1"/>
</dbReference>